<evidence type="ECO:0000313" key="2">
    <source>
        <dbReference type="Proteomes" id="UP000294963"/>
    </source>
</evidence>
<sequence length="36" mass="4352">MFQHIRKLFCIHAFEYEIGINQIMIKECRKCGASHR</sequence>
<protein>
    <submittedName>
        <fullName evidence="1">Uncharacterized protein</fullName>
    </submittedName>
</protein>
<keyword evidence="2" id="KW-1185">Reference proteome</keyword>
<dbReference type="AlphaFoldDB" id="A0A4R1XUW7"/>
<evidence type="ECO:0000313" key="1">
    <source>
        <dbReference type="EMBL" id="TCM68314.1"/>
    </source>
</evidence>
<comment type="caution">
    <text evidence="1">The sequence shown here is derived from an EMBL/GenBank/DDBJ whole genome shotgun (WGS) entry which is preliminary data.</text>
</comment>
<dbReference type="Proteomes" id="UP000294963">
    <property type="component" value="Unassembled WGS sequence"/>
</dbReference>
<name>A0A4R1XUW7_ACICA</name>
<accession>A0A4R1XUW7</accession>
<dbReference type="EMBL" id="SLVJ01000005">
    <property type="protein sequence ID" value="TCM68314.1"/>
    <property type="molecule type" value="Genomic_DNA"/>
</dbReference>
<proteinExistence type="predicted"/>
<organism evidence="1 2">
    <name type="scientific">Acinetobacter calcoaceticus</name>
    <dbReference type="NCBI Taxonomy" id="471"/>
    <lineage>
        <taxon>Bacteria</taxon>
        <taxon>Pseudomonadati</taxon>
        <taxon>Pseudomonadota</taxon>
        <taxon>Gammaproteobacteria</taxon>
        <taxon>Moraxellales</taxon>
        <taxon>Moraxellaceae</taxon>
        <taxon>Acinetobacter</taxon>
        <taxon>Acinetobacter calcoaceticus/baumannii complex</taxon>
    </lineage>
</organism>
<gene>
    <name evidence="1" type="ORF">EC844_10517</name>
</gene>
<reference evidence="1 2" key="1">
    <citation type="submission" date="2019-03" db="EMBL/GenBank/DDBJ databases">
        <title>Genomic analyses of the natural microbiome of Caenorhabditis elegans.</title>
        <authorList>
            <person name="Samuel B."/>
        </authorList>
    </citation>
    <scope>NUCLEOTIDE SEQUENCE [LARGE SCALE GENOMIC DNA]</scope>
    <source>
        <strain evidence="1 2">JUb89</strain>
    </source>
</reference>